<sequence length="130" mass="14041">MNRLQRLLSLLPFLLLTFLKSSYDEAGTSARYGPTFLPCYGYDASQLPSSNFFAAAGNGVWDNGAACGRQYWVKCAGGTCVGQVIQVKIVGYVVTSVSQQSHEGSTMVLSHSAFRAIANSTADSVRKEFQ</sequence>
<dbReference type="CDD" id="cd22269">
    <property type="entry name" value="DPBB_EG45-like"/>
    <property type="match status" value="1"/>
</dbReference>
<reference evidence="3" key="1">
    <citation type="journal article" date="2019" name="Sci. Rep.">
        <title>Draft genome of Tanacetum cinerariifolium, the natural source of mosquito coil.</title>
        <authorList>
            <person name="Yamashiro T."/>
            <person name="Shiraishi A."/>
            <person name="Satake H."/>
            <person name="Nakayama K."/>
        </authorList>
    </citation>
    <scope>NUCLEOTIDE SEQUENCE</scope>
</reference>
<dbReference type="EMBL" id="BKCJ011052733">
    <property type="protein sequence ID" value="GFC75638.1"/>
    <property type="molecule type" value="Genomic_DNA"/>
</dbReference>
<dbReference type="InterPro" id="IPR007112">
    <property type="entry name" value="Expansin/allergen_DPBB_dom"/>
</dbReference>
<dbReference type="AlphaFoldDB" id="A0A699QYT8"/>
<feature type="domain" description="Expansin-like EG45" evidence="2">
    <location>
        <begin position="27"/>
        <end position="130"/>
    </location>
</feature>
<dbReference type="SUPFAM" id="SSF50685">
    <property type="entry name" value="Barwin-like endoglucanases"/>
    <property type="match status" value="1"/>
</dbReference>
<dbReference type="Gene3D" id="2.40.40.10">
    <property type="entry name" value="RlpA-like domain"/>
    <property type="match status" value="1"/>
</dbReference>
<proteinExistence type="predicted"/>
<name>A0A699QYT8_TANCI</name>
<comment type="caution">
    <text evidence="3">The sequence shown here is derived from an EMBL/GenBank/DDBJ whole genome shotgun (WGS) entry which is preliminary data.</text>
</comment>
<dbReference type="PANTHER" id="PTHR47480:SF1">
    <property type="entry name" value="EG45-LIKE DOMAIN CONTAINING PROTEIN 1"/>
    <property type="match status" value="1"/>
</dbReference>
<accession>A0A699QYT8</accession>
<dbReference type="PROSITE" id="PS50842">
    <property type="entry name" value="EXPANSIN_EG45"/>
    <property type="match status" value="1"/>
</dbReference>
<evidence type="ECO:0000256" key="1">
    <source>
        <dbReference type="SAM" id="SignalP"/>
    </source>
</evidence>
<feature type="non-terminal residue" evidence="3">
    <location>
        <position position="130"/>
    </location>
</feature>
<dbReference type="PANTHER" id="PTHR47480">
    <property type="entry name" value="EG45-LIKE DOMAIN CONTAINING PROTEIN"/>
    <property type="match status" value="1"/>
</dbReference>
<keyword evidence="1" id="KW-0732">Signal</keyword>
<protein>
    <recommendedName>
        <fullName evidence="2">Expansin-like EG45 domain-containing protein</fullName>
    </recommendedName>
</protein>
<gene>
    <name evidence="3" type="ORF">Tci_847608</name>
</gene>
<organism evidence="3">
    <name type="scientific">Tanacetum cinerariifolium</name>
    <name type="common">Dalmatian daisy</name>
    <name type="synonym">Chrysanthemum cinerariifolium</name>
    <dbReference type="NCBI Taxonomy" id="118510"/>
    <lineage>
        <taxon>Eukaryota</taxon>
        <taxon>Viridiplantae</taxon>
        <taxon>Streptophyta</taxon>
        <taxon>Embryophyta</taxon>
        <taxon>Tracheophyta</taxon>
        <taxon>Spermatophyta</taxon>
        <taxon>Magnoliopsida</taxon>
        <taxon>eudicotyledons</taxon>
        <taxon>Gunneridae</taxon>
        <taxon>Pentapetalae</taxon>
        <taxon>asterids</taxon>
        <taxon>campanulids</taxon>
        <taxon>Asterales</taxon>
        <taxon>Asteraceae</taxon>
        <taxon>Asteroideae</taxon>
        <taxon>Anthemideae</taxon>
        <taxon>Anthemidinae</taxon>
        <taxon>Tanacetum</taxon>
    </lineage>
</organism>
<feature type="chain" id="PRO_5025633014" description="Expansin-like EG45 domain-containing protein" evidence="1">
    <location>
        <begin position="22"/>
        <end position="130"/>
    </location>
</feature>
<dbReference type="InterPro" id="IPR036908">
    <property type="entry name" value="RlpA-like_sf"/>
</dbReference>
<evidence type="ECO:0000259" key="2">
    <source>
        <dbReference type="PROSITE" id="PS50842"/>
    </source>
</evidence>
<evidence type="ECO:0000313" key="3">
    <source>
        <dbReference type="EMBL" id="GFC75638.1"/>
    </source>
</evidence>
<feature type="signal peptide" evidence="1">
    <location>
        <begin position="1"/>
        <end position="21"/>
    </location>
</feature>